<sequence length="55" mass="6303">MLDMKHMNTRKQRRGTQPSNGKRRGMSKAESPTRVIDATRLCAKQTKRVCTSAQR</sequence>
<feature type="region of interest" description="Disordered" evidence="1">
    <location>
        <begin position="1"/>
        <end position="39"/>
    </location>
</feature>
<organism evidence="2 3">
    <name type="scientific">Amanita muscaria (strain Koide BX008)</name>
    <dbReference type="NCBI Taxonomy" id="946122"/>
    <lineage>
        <taxon>Eukaryota</taxon>
        <taxon>Fungi</taxon>
        <taxon>Dikarya</taxon>
        <taxon>Basidiomycota</taxon>
        <taxon>Agaricomycotina</taxon>
        <taxon>Agaricomycetes</taxon>
        <taxon>Agaricomycetidae</taxon>
        <taxon>Agaricales</taxon>
        <taxon>Pluteineae</taxon>
        <taxon>Amanitaceae</taxon>
        <taxon>Amanita</taxon>
    </lineage>
</organism>
<evidence type="ECO:0000313" key="2">
    <source>
        <dbReference type="EMBL" id="KIL64603.1"/>
    </source>
</evidence>
<dbReference type="EMBL" id="KN818248">
    <property type="protein sequence ID" value="KIL64603.1"/>
    <property type="molecule type" value="Genomic_DNA"/>
</dbReference>
<protein>
    <submittedName>
        <fullName evidence="2">Uncharacterized protein</fullName>
    </submittedName>
</protein>
<gene>
    <name evidence="2" type="ORF">M378DRAFT_163066</name>
</gene>
<name>A0A0C2X790_AMAMK</name>
<keyword evidence="3" id="KW-1185">Reference proteome</keyword>
<dbReference type="InParanoid" id="A0A0C2X790"/>
<proteinExistence type="predicted"/>
<dbReference type="AlphaFoldDB" id="A0A0C2X790"/>
<accession>A0A0C2X790</accession>
<dbReference type="HOGENOM" id="CLU_3031873_0_0_1"/>
<evidence type="ECO:0000313" key="3">
    <source>
        <dbReference type="Proteomes" id="UP000054549"/>
    </source>
</evidence>
<reference evidence="2 3" key="1">
    <citation type="submission" date="2014-04" db="EMBL/GenBank/DDBJ databases">
        <title>Evolutionary Origins and Diversification of the Mycorrhizal Mutualists.</title>
        <authorList>
            <consortium name="DOE Joint Genome Institute"/>
            <consortium name="Mycorrhizal Genomics Consortium"/>
            <person name="Kohler A."/>
            <person name="Kuo A."/>
            <person name="Nagy L.G."/>
            <person name="Floudas D."/>
            <person name="Copeland A."/>
            <person name="Barry K.W."/>
            <person name="Cichocki N."/>
            <person name="Veneault-Fourrey C."/>
            <person name="LaButti K."/>
            <person name="Lindquist E.A."/>
            <person name="Lipzen A."/>
            <person name="Lundell T."/>
            <person name="Morin E."/>
            <person name="Murat C."/>
            <person name="Riley R."/>
            <person name="Ohm R."/>
            <person name="Sun H."/>
            <person name="Tunlid A."/>
            <person name="Henrissat B."/>
            <person name="Grigoriev I.V."/>
            <person name="Hibbett D.S."/>
            <person name="Martin F."/>
        </authorList>
    </citation>
    <scope>NUCLEOTIDE SEQUENCE [LARGE SCALE GENOMIC DNA]</scope>
    <source>
        <strain evidence="2 3">Koide BX008</strain>
    </source>
</reference>
<evidence type="ECO:0000256" key="1">
    <source>
        <dbReference type="SAM" id="MobiDB-lite"/>
    </source>
</evidence>
<dbReference type="Proteomes" id="UP000054549">
    <property type="component" value="Unassembled WGS sequence"/>
</dbReference>